<comment type="subcellular location">
    <subcellularLocation>
        <location evidence="2">Membrane</location>
        <topology evidence="2">Single-pass membrane protein</topology>
    </subcellularLocation>
</comment>
<dbReference type="PANTHER" id="PTHR46913:SF1">
    <property type="entry name" value="RING-H2 FINGER PROTEIN ATL16"/>
    <property type="match status" value="1"/>
</dbReference>
<evidence type="ECO:0000256" key="2">
    <source>
        <dbReference type="ARBA" id="ARBA00004167"/>
    </source>
</evidence>
<evidence type="ECO:0000313" key="16">
    <source>
        <dbReference type="EMBL" id="KAI5063565.1"/>
    </source>
</evidence>
<keyword evidence="6 14" id="KW-0812">Transmembrane</keyword>
<dbReference type="PROSITE" id="PS50089">
    <property type="entry name" value="ZF_RING_2"/>
    <property type="match status" value="1"/>
</dbReference>
<dbReference type="InterPro" id="IPR044600">
    <property type="entry name" value="ATL1/ATL16-like"/>
</dbReference>
<evidence type="ECO:0000256" key="10">
    <source>
        <dbReference type="ARBA" id="ARBA00022833"/>
    </source>
</evidence>
<evidence type="ECO:0000256" key="4">
    <source>
        <dbReference type="ARBA" id="ARBA00012483"/>
    </source>
</evidence>
<evidence type="ECO:0000256" key="14">
    <source>
        <dbReference type="SAM" id="Phobius"/>
    </source>
</evidence>
<dbReference type="AlphaFoldDB" id="A0A9D4Z779"/>
<keyword evidence="11 14" id="KW-1133">Transmembrane helix</keyword>
<dbReference type="FunFam" id="3.30.40.10:FF:000187">
    <property type="entry name" value="E3 ubiquitin-protein ligase ATL6"/>
    <property type="match status" value="1"/>
</dbReference>
<dbReference type="InterPro" id="IPR013083">
    <property type="entry name" value="Znf_RING/FYVE/PHD"/>
</dbReference>
<evidence type="ECO:0000313" key="17">
    <source>
        <dbReference type="Proteomes" id="UP000886520"/>
    </source>
</evidence>
<evidence type="ECO:0000256" key="3">
    <source>
        <dbReference type="ARBA" id="ARBA00004906"/>
    </source>
</evidence>
<keyword evidence="17" id="KW-1185">Reference proteome</keyword>
<dbReference type="Gene3D" id="3.30.40.10">
    <property type="entry name" value="Zinc/RING finger domain, C3HC4 (zinc finger)"/>
    <property type="match status" value="1"/>
</dbReference>
<dbReference type="SUPFAM" id="SSF57850">
    <property type="entry name" value="RING/U-box"/>
    <property type="match status" value="1"/>
</dbReference>
<evidence type="ECO:0000256" key="7">
    <source>
        <dbReference type="ARBA" id="ARBA00022723"/>
    </source>
</evidence>
<dbReference type="GO" id="GO:0016567">
    <property type="term" value="P:protein ubiquitination"/>
    <property type="evidence" value="ECO:0007669"/>
    <property type="project" value="InterPro"/>
</dbReference>
<accession>A0A9D4Z779</accession>
<dbReference type="PANTHER" id="PTHR46913">
    <property type="entry name" value="RING-H2 FINGER PROTEIN ATL16"/>
    <property type="match status" value="1"/>
</dbReference>
<keyword evidence="8 13" id="KW-0863">Zinc-finger</keyword>
<dbReference type="InterPro" id="IPR001841">
    <property type="entry name" value="Znf_RING"/>
</dbReference>
<dbReference type="SMART" id="SM00184">
    <property type="entry name" value="RING"/>
    <property type="match status" value="1"/>
</dbReference>
<evidence type="ECO:0000256" key="8">
    <source>
        <dbReference type="ARBA" id="ARBA00022771"/>
    </source>
</evidence>
<evidence type="ECO:0000256" key="5">
    <source>
        <dbReference type="ARBA" id="ARBA00022679"/>
    </source>
</evidence>
<evidence type="ECO:0000256" key="11">
    <source>
        <dbReference type="ARBA" id="ARBA00022989"/>
    </source>
</evidence>
<protein>
    <recommendedName>
        <fullName evidence="4">RING-type E3 ubiquitin transferase</fullName>
        <ecNumber evidence="4">2.3.2.27</ecNumber>
    </recommendedName>
</protein>
<evidence type="ECO:0000256" key="13">
    <source>
        <dbReference type="PROSITE-ProRule" id="PRU00175"/>
    </source>
</evidence>
<dbReference type="CDD" id="cd16461">
    <property type="entry name" value="RING-H2_EL5-like"/>
    <property type="match status" value="1"/>
</dbReference>
<keyword evidence="10" id="KW-0862">Zinc</keyword>
<dbReference type="EMBL" id="JABFUD020000021">
    <property type="protein sequence ID" value="KAI5063565.1"/>
    <property type="molecule type" value="Genomic_DNA"/>
</dbReference>
<dbReference type="GO" id="GO:0016020">
    <property type="term" value="C:membrane"/>
    <property type="evidence" value="ECO:0007669"/>
    <property type="project" value="UniProtKB-SubCell"/>
</dbReference>
<evidence type="ECO:0000256" key="12">
    <source>
        <dbReference type="ARBA" id="ARBA00023136"/>
    </source>
</evidence>
<dbReference type="GO" id="GO:0008270">
    <property type="term" value="F:zinc ion binding"/>
    <property type="evidence" value="ECO:0007669"/>
    <property type="project" value="UniProtKB-KW"/>
</dbReference>
<dbReference type="Proteomes" id="UP000886520">
    <property type="component" value="Chromosome 21"/>
</dbReference>
<organism evidence="16 17">
    <name type="scientific">Adiantum capillus-veneris</name>
    <name type="common">Maidenhair fern</name>
    <dbReference type="NCBI Taxonomy" id="13818"/>
    <lineage>
        <taxon>Eukaryota</taxon>
        <taxon>Viridiplantae</taxon>
        <taxon>Streptophyta</taxon>
        <taxon>Embryophyta</taxon>
        <taxon>Tracheophyta</taxon>
        <taxon>Polypodiopsida</taxon>
        <taxon>Polypodiidae</taxon>
        <taxon>Polypodiales</taxon>
        <taxon>Pteridineae</taxon>
        <taxon>Pteridaceae</taxon>
        <taxon>Vittarioideae</taxon>
        <taxon>Adiantum</taxon>
    </lineage>
</organism>
<comment type="catalytic activity">
    <reaction evidence="1">
        <text>S-ubiquitinyl-[E2 ubiquitin-conjugating enzyme]-L-cysteine + [acceptor protein]-L-lysine = [E2 ubiquitin-conjugating enzyme]-L-cysteine + N(6)-ubiquitinyl-[acceptor protein]-L-lysine.</text>
        <dbReference type="EC" id="2.3.2.27"/>
    </reaction>
</comment>
<evidence type="ECO:0000256" key="6">
    <source>
        <dbReference type="ARBA" id="ARBA00022692"/>
    </source>
</evidence>
<keyword evidence="7" id="KW-0479">Metal-binding</keyword>
<reference evidence="16" key="1">
    <citation type="submission" date="2021-01" db="EMBL/GenBank/DDBJ databases">
        <title>Adiantum capillus-veneris genome.</title>
        <authorList>
            <person name="Fang Y."/>
            <person name="Liao Q."/>
        </authorList>
    </citation>
    <scope>NUCLEOTIDE SEQUENCE</scope>
    <source>
        <strain evidence="16">H3</strain>
        <tissue evidence="16">Leaf</tissue>
    </source>
</reference>
<evidence type="ECO:0000256" key="1">
    <source>
        <dbReference type="ARBA" id="ARBA00000900"/>
    </source>
</evidence>
<name>A0A9D4Z779_ADICA</name>
<comment type="pathway">
    <text evidence="3">Protein modification; protein ubiquitination.</text>
</comment>
<feature type="domain" description="RING-type" evidence="15">
    <location>
        <begin position="209"/>
        <end position="251"/>
    </location>
</feature>
<sequence>VCVCVCVCVSAPLTLLYTQARMHAADAYALDPHTHTHTHTHTHPSSSLPLHLPGPRLSVACLCLEMNIVHSRRLALLAVDTPSPSLSPLLSPPSSPTTPNLRINYASSHDSSAYPSSSTFHGPYMGIVLVVLLVTFFLMAAFSVYVRRYAFSAGGDIGGISMDRSGRPRGLDRSAIDGLPIVVFHCTKGESKEADSSVHAHEWRRRPDCVVCLTDFQEAENVRLLPKCEHCFHPECIDMWLFSHTTCPLCRRSLLPAASALATATATATALAPPSPSPPNVNQTVS</sequence>
<gene>
    <name evidence="16" type="ORF">GOP47_0022112</name>
</gene>
<dbReference type="Pfam" id="PF13639">
    <property type="entry name" value="zf-RING_2"/>
    <property type="match status" value="1"/>
</dbReference>
<keyword evidence="5" id="KW-0808">Transferase</keyword>
<dbReference type="OrthoDB" id="8062037at2759"/>
<dbReference type="EC" id="2.3.2.27" evidence="4"/>
<proteinExistence type="predicted"/>
<evidence type="ECO:0000259" key="15">
    <source>
        <dbReference type="PROSITE" id="PS50089"/>
    </source>
</evidence>
<comment type="caution">
    <text evidence="16">The sequence shown here is derived from an EMBL/GenBank/DDBJ whole genome shotgun (WGS) entry which is preliminary data.</text>
</comment>
<evidence type="ECO:0000256" key="9">
    <source>
        <dbReference type="ARBA" id="ARBA00022786"/>
    </source>
</evidence>
<dbReference type="GO" id="GO:0061630">
    <property type="term" value="F:ubiquitin protein ligase activity"/>
    <property type="evidence" value="ECO:0007669"/>
    <property type="project" value="UniProtKB-EC"/>
</dbReference>
<keyword evidence="9" id="KW-0833">Ubl conjugation pathway</keyword>
<keyword evidence="12 14" id="KW-0472">Membrane</keyword>
<feature type="transmembrane region" description="Helical" evidence="14">
    <location>
        <begin position="124"/>
        <end position="146"/>
    </location>
</feature>
<feature type="non-terminal residue" evidence="16">
    <location>
        <position position="286"/>
    </location>
</feature>